<dbReference type="PANTHER" id="PTHR11748">
    <property type="entry name" value="D-LACTATE DEHYDROGENASE"/>
    <property type="match status" value="1"/>
</dbReference>
<protein>
    <recommendedName>
        <fullName evidence="8">FAD-binding PCMH-type domain-containing protein</fullName>
    </recommendedName>
</protein>
<keyword evidence="4" id="KW-0274">FAD</keyword>
<dbReference type="Gene3D" id="3.30.465.10">
    <property type="match status" value="1"/>
</dbReference>
<evidence type="ECO:0000256" key="7">
    <source>
        <dbReference type="ARBA" id="ARBA00023014"/>
    </source>
</evidence>
<evidence type="ECO:0000256" key="2">
    <source>
        <dbReference type="ARBA" id="ARBA00022630"/>
    </source>
</evidence>
<dbReference type="SUPFAM" id="SSF56176">
    <property type="entry name" value="FAD-binding/transporter-associated domain-like"/>
    <property type="match status" value="1"/>
</dbReference>
<evidence type="ECO:0000313" key="10">
    <source>
        <dbReference type="Proteomes" id="UP000323129"/>
    </source>
</evidence>
<gene>
    <name evidence="9" type="ORF">CJF24_10225</name>
</gene>
<dbReference type="SUPFAM" id="SSF55103">
    <property type="entry name" value="FAD-linked oxidases, C-terminal domain"/>
    <property type="match status" value="1"/>
</dbReference>
<accession>A0ABY3MLP7</accession>
<dbReference type="InterPro" id="IPR017900">
    <property type="entry name" value="4Fe4S_Fe_S_CS"/>
</dbReference>
<reference evidence="9 10" key="1">
    <citation type="submission" date="2017-08" db="EMBL/GenBank/DDBJ databases">
        <title>Aeromonas veronii bv sobria strain NS22 whole genome sequencing.</title>
        <authorList>
            <person name="Katharios P."/>
            <person name="Ha V.Q."/>
            <person name="Smyrli M."/>
        </authorList>
    </citation>
    <scope>NUCLEOTIDE SEQUENCE [LARGE SCALE GENOMIC DNA]</scope>
    <source>
        <strain evidence="9 10">NS22</strain>
    </source>
</reference>
<evidence type="ECO:0000256" key="3">
    <source>
        <dbReference type="ARBA" id="ARBA00022723"/>
    </source>
</evidence>
<dbReference type="PROSITE" id="PS51387">
    <property type="entry name" value="FAD_PCMH"/>
    <property type="match status" value="1"/>
</dbReference>
<sequence length="1054" mass="116509">MSGLARLPLTGGWPVVVAGVPASSKGWEQGFMIPRLDYQDSLSPATLQFLELLERSAFRGDIEKSYASRLAMATDNSVYQVVPQAVLYPRSADDIAAMLKLAAEPAFASLSFFPRGGGTGTNGQSLGGGIIVDLSRYMNQIMEINLEEGWVRAQAGVVKDQLNAYLKPHGYFFSPDLSTSNRATLGGMINTDASGQGSLVYGKTSDHVLCLKAVLENGDIMATEPLTGERLADKLTLESREGEIYRTLYRIGKERRADIEATFPKLNRFLTGYDLKHLYQPDTDTLDVSRVLCGSEGSLGFITEAKLNITPIPRYRTLVNVKYDSFPSALRNAPFMVQAQALSVETVDSRVLGLARADIIWHSVKELIQDVPGKDLQGLNIVEFVDTDEVEHKAKVAELCRRIDALLAKGEAGIIGYQVCDHLPSIETIYTMRKKSVGLLGNAEGRKKPVAFTEDTAVPPESLADFIMEFRALLDAHGLDYGMFGHVDAGVLHVRPALDLCDPEQEVLLRRISDQVVALTAKYGGLMWGEHGKGFRSEYSPAFFGELWEELQRVKGAFDPANRINPGKICIPYGSGAELVSVDGPKRGKYDRQIPLAVRTSYTRAMDCNGNGLCFTFETDSPMCPSVKISRDRRHSPKGRAGLMREWLRQLAEQGFDPLAEEVALQSGGVRFKQLVDKVRNSWAKQRGEYDFSHEVMEAMSGCLACKACTSQCPIKVDVPDFRARFMQLYHGRYLRAPKDYFVGTVESYAPLLAKAPKLVNFFLEKEWAQKATEKSIGMVDVPQLSVPTLAESLHDNRARYFDLPGLERMSAEQRKQVVLIVQDPFTSYYDAPVVRDLVRLAGKLGFQPYLLPFKPNGKPQHIKGFLRAFARTAANSAQFLNKVAALGIPMVGVDPAMVLCYRDEYAKALGSARGDFQVLLPQEWLLSLPVDQLPARTDKTKSEGGSEPWYLFAHCTEKTAKPSTHGDWSILFGRFGVSLQPVSVGCCGMAGTYGHDVKQVENSKGIYGLSWADPLARLPKARCLATGYSCRSQVKRMEGEKLKHPLQALLELL</sequence>
<evidence type="ECO:0000256" key="1">
    <source>
        <dbReference type="ARBA" id="ARBA00001974"/>
    </source>
</evidence>
<evidence type="ECO:0000259" key="8">
    <source>
        <dbReference type="PROSITE" id="PS51387"/>
    </source>
</evidence>
<dbReference type="EMBL" id="NQMC01000025">
    <property type="protein sequence ID" value="TYD44783.1"/>
    <property type="molecule type" value="Genomic_DNA"/>
</dbReference>
<keyword evidence="5" id="KW-0560">Oxidoreductase</keyword>
<keyword evidence="3" id="KW-0479">Metal-binding</keyword>
<evidence type="ECO:0000256" key="4">
    <source>
        <dbReference type="ARBA" id="ARBA00022827"/>
    </source>
</evidence>
<keyword evidence="7" id="KW-0411">Iron-sulfur</keyword>
<evidence type="ECO:0000256" key="6">
    <source>
        <dbReference type="ARBA" id="ARBA00023004"/>
    </source>
</evidence>
<dbReference type="InterPro" id="IPR006094">
    <property type="entry name" value="Oxid_FAD_bind_N"/>
</dbReference>
<dbReference type="InterPro" id="IPR036318">
    <property type="entry name" value="FAD-bd_PCMH-like_sf"/>
</dbReference>
<dbReference type="Pfam" id="PF01565">
    <property type="entry name" value="FAD_binding_4"/>
    <property type="match status" value="1"/>
</dbReference>
<keyword evidence="2" id="KW-0285">Flavoprotein</keyword>
<dbReference type="InterPro" id="IPR016166">
    <property type="entry name" value="FAD-bd_PCMH"/>
</dbReference>
<comment type="cofactor">
    <cofactor evidence="1">
        <name>FAD</name>
        <dbReference type="ChEBI" id="CHEBI:57692"/>
    </cofactor>
</comment>
<evidence type="ECO:0000313" key="9">
    <source>
        <dbReference type="EMBL" id="TYD44783.1"/>
    </source>
</evidence>
<dbReference type="InterPro" id="IPR016164">
    <property type="entry name" value="FAD-linked_Oxase-like_C"/>
</dbReference>
<proteinExistence type="predicted"/>
<dbReference type="InterPro" id="IPR004113">
    <property type="entry name" value="FAD-bd_oxidored_4_C"/>
</dbReference>
<name>A0ABY3MLP7_AERVE</name>
<dbReference type="PANTHER" id="PTHR11748:SF119">
    <property type="entry name" value="D-2-HYDROXYGLUTARATE DEHYDROGENASE"/>
    <property type="match status" value="1"/>
</dbReference>
<dbReference type="Proteomes" id="UP000323129">
    <property type="component" value="Unassembled WGS sequence"/>
</dbReference>
<keyword evidence="10" id="KW-1185">Reference proteome</keyword>
<keyword evidence="6" id="KW-0408">Iron</keyword>
<evidence type="ECO:0000256" key="5">
    <source>
        <dbReference type="ARBA" id="ARBA00023002"/>
    </source>
</evidence>
<dbReference type="InterPro" id="IPR016169">
    <property type="entry name" value="FAD-bd_PCMH_sub2"/>
</dbReference>
<dbReference type="PROSITE" id="PS00198">
    <property type="entry name" value="4FE4S_FER_1"/>
    <property type="match status" value="1"/>
</dbReference>
<organism evidence="9 10">
    <name type="scientific">Aeromonas veronii</name>
    <dbReference type="NCBI Taxonomy" id="654"/>
    <lineage>
        <taxon>Bacteria</taxon>
        <taxon>Pseudomonadati</taxon>
        <taxon>Pseudomonadota</taxon>
        <taxon>Gammaproteobacteria</taxon>
        <taxon>Aeromonadales</taxon>
        <taxon>Aeromonadaceae</taxon>
        <taxon>Aeromonas</taxon>
    </lineage>
</organism>
<comment type="caution">
    <text evidence="9">The sequence shown here is derived from an EMBL/GenBank/DDBJ whole genome shotgun (WGS) entry which is preliminary data.</text>
</comment>
<dbReference type="Pfam" id="PF02913">
    <property type="entry name" value="FAD-oxidase_C"/>
    <property type="match status" value="1"/>
</dbReference>
<feature type="domain" description="FAD-binding PCMH-type" evidence="8">
    <location>
        <begin position="79"/>
        <end position="312"/>
    </location>
</feature>
<dbReference type="SUPFAM" id="SSF46548">
    <property type="entry name" value="alpha-helical ferredoxin"/>
    <property type="match status" value="1"/>
</dbReference>
<dbReference type="Gene3D" id="3.30.70.2740">
    <property type="match status" value="1"/>
</dbReference>